<organism evidence="2 3">
    <name type="scientific">Natronolimnohabitans innermongolicus JCM 12255</name>
    <dbReference type="NCBI Taxonomy" id="1227499"/>
    <lineage>
        <taxon>Archaea</taxon>
        <taxon>Methanobacteriati</taxon>
        <taxon>Methanobacteriota</taxon>
        <taxon>Stenosarchaea group</taxon>
        <taxon>Halobacteria</taxon>
        <taxon>Halobacteriales</taxon>
        <taxon>Natrialbaceae</taxon>
        <taxon>Natronolimnohabitans</taxon>
    </lineage>
</organism>
<dbReference type="OrthoDB" id="204329at2157"/>
<dbReference type="EMBL" id="AOHZ01000073">
    <property type="protein sequence ID" value="ELY52913.1"/>
    <property type="molecule type" value="Genomic_DNA"/>
</dbReference>
<evidence type="ECO:0000313" key="2">
    <source>
        <dbReference type="EMBL" id="ELY52913.1"/>
    </source>
</evidence>
<proteinExistence type="predicted"/>
<dbReference type="Pfam" id="PF24018">
    <property type="entry name" value="DUF7331"/>
    <property type="match status" value="1"/>
</dbReference>
<evidence type="ECO:0000313" key="3">
    <source>
        <dbReference type="Proteomes" id="UP000011602"/>
    </source>
</evidence>
<dbReference type="Proteomes" id="UP000011602">
    <property type="component" value="Unassembled WGS sequence"/>
</dbReference>
<name>L9WX30_9EURY</name>
<keyword evidence="3" id="KW-1185">Reference proteome</keyword>
<dbReference type="RefSeq" id="WP_007260352.1">
    <property type="nucleotide sequence ID" value="NZ_AOHZ01000073.1"/>
</dbReference>
<gene>
    <name evidence="2" type="ORF">C493_15433</name>
</gene>
<reference evidence="2 3" key="1">
    <citation type="journal article" date="2014" name="PLoS Genet.">
        <title>Phylogenetically driven sequencing of extremely halophilic archaea reveals strategies for static and dynamic osmo-response.</title>
        <authorList>
            <person name="Becker E.A."/>
            <person name="Seitzer P.M."/>
            <person name="Tritt A."/>
            <person name="Larsen D."/>
            <person name="Krusor M."/>
            <person name="Yao A.I."/>
            <person name="Wu D."/>
            <person name="Madern D."/>
            <person name="Eisen J.A."/>
            <person name="Darling A.E."/>
            <person name="Facciotti M.T."/>
        </authorList>
    </citation>
    <scope>NUCLEOTIDE SEQUENCE [LARGE SCALE GENOMIC DNA]</scope>
    <source>
        <strain evidence="2 3">JCM 12255</strain>
    </source>
</reference>
<evidence type="ECO:0000256" key="1">
    <source>
        <dbReference type="SAM" id="MobiDB-lite"/>
    </source>
</evidence>
<accession>L9WX30</accession>
<dbReference type="AlphaFoldDB" id="L9WX30"/>
<dbReference type="STRING" id="1227499.C493_15433"/>
<sequence length="70" mass="7677">MATNTSAPDDAQPERVDGSEDVKSQSHAHPQFETVLSYDAGSQVVLCDRENTAAWIAMDAADVRSREELR</sequence>
<feature type="region of interest" description="Disordered" evidence="1">
    <location>
        <begin position="1"/>
        <end position="30"/>
    </location>
</feature>
<feature type="compositionally biased region" description="Basic and acidic residues" evidence="1">
    <location>
        <begin position="12"/>
        <end position="24"/>
    </location>
</feature>
<protein>
    <submittedName>
        <fullName evidence="2">Uncharacterized protein</fullName>
    </submittedName>
</protein>
<comment type="caution">
    <text evidence="2">The sequence shown here is derived from an EMBL/GenBank/DDBJ whole genome shotgun (WGS) entry which is preliminary data.</text>
</comment>
<dbReference type="InterPro" id="IPR055755">
    <property type="entry name" value="DUF7331"/>
</dbReference>